<dbReference type="GO" id="GO:0007005">
    <property type="term" value="P:mitochondrion organization"/>
    <property type="evidence" value="ECO:0007669"/>
    <property type="project" value="InterPro"/>
</dbReference>
<gene>
    <name evidence="9" type="ORF">PICMEDRAFT_17162</name>
</gene>
<dbReference type="InterPro" id="IPR019605">
    <property type="entry name" value="Misato_II_tubulin-like"/>
</dbReference>
<evidence type="ECO:0000256" key="5">
    <source>
        <dbReference type="ARBA" id="ARBA00022030"/>
    </source>
</evidence>
<evidence type="ECO:0000259" key="7">
    <source>
        <dbReference type="Pfam" id="PF10644"/>
    </source>
</evidence>
<feature type="domain" description="DML1/Misato tubulin" evidence="8">
    <location>
        <begin position="123"/>
        <end position="303"/>
    </location>
</feature>
<dbReference type="InterPro" id="IPR029209">
    <property type="entry name" value="DML1/Misato_tubulin"/>
</dbReference>
<dbReference type="AlphaFoldDB" id="A0A1E3NIG4"/>
<dbReference type="InterPro" id="IPR036525">
    <property type="entry name" value="Tubulin/FtsZ_GTPase_sf"/>
</dbReference>
<dbReference type="PANTHER" id="PTHR13391">
    <property type="entry name" value="MITOCHONDRIAL DISTRIBUTION REGULATOR MISATO"/>
    <property type="match status" value="1"/>
</dbReference>
<evidence type="ECO:0000313" key="10">
    <source>
        <dbReference type="Proteomes" id="UP000094455"/>
    </source>
</evidence>
<dbReference type="OrthoDB" id="271881at2759"/>
<evidence type="ECO:0000256" key="2">
    <source>
        <dbReference type="ARBA" id="ARBA00004173"/>
    </source>
</evidence>
<dbReference type="PANTHER" id="PTHR13391:SF0">
    <property type="entry name" value="PROTEIN MISATO HOMOLOG 1"/>
    <property type="match status" value="1"/>
</dbReference>
<accession>A0A1E3NIG4</accession>
<keyword evidence="10" id="KW-1185">Reference proteome</keyword>
<evidence type="ECO:0000256" key="4">
    <source>
        <dbReference type="ARBA" id="ARBA00014097"/>
    </source>
</evidence>
<comment type="subcellular location">
    <subcellularLocation>
        <location evidence="2">Mitochondrion</location>
    </subcellularLocation>
</comment>
<evidence type="ECO:0000256" key="6">
    <source>
        <dbReference type="ARBA" id="ARBA00023128"/>
    </source>
</evidence>
<dbReference type="RefSeq" id="XP_019017017.1">
    <property type="nucleotide sequence ID" value="XM_019161491.1"/>
</dbReference>
<dbReference type="Proteomes" id="UP000094455">
    <property type="component" value="Unassembled WGS sequence"/>
</dbReference>
<dbReference type="InterPro" id="IPR049942">
    <property type="entry name" value="DML1/Misato"/>
</dbReference>
<dbReference type="STRING" id="763406.A0A1E3NIG4"/>
<protein>
    <recommendedName>
        <fullName evidence="4">Protein DML1</fullName>
    </recommendedName>
    <alternativeName>
        <fullName evidence="5">Protein dml1</fullName>
    </alternativeName>
</protein>
<comment type="function">
    <text evidence="1">Involved in the partitioning of the mitochondrial organelle and mitochondrial DNA (mtDNA) inheritance.</text>
</comment>
<evidence type="ECO:0000256" key="3">
    <source>
        <dbReference type="ARBA" id="ARBA00008507"/>
    </source>
</evidence>
<evidence type="ECO:0000256" key="1">
    <source>
        <dbReference type="ARBA" id="ARBA00003757"/>
    </source>
</evidence>
<name>A0A1E3NIG4_9ASCO</name>
<feature type="domain" description="Misato Segment II tubulin-like" evidence="7">
    <location>
        <begin position="5"/>
        <end position="108"/>
    </location>
</feature>
<keyword evidence="6" id="KW-0496">Mitochondrion</keyword>
<dbReference type="Pfam" id="PF10644">
    <property type="entry name" value="Misat_Tub_SegII"/>
    <property type="match status" value="1"/>
</dbReference>
<comment type="similarity">
    <text evidence="3">Belongs to the misato family.</text>
</comment>
<evidence type="ECO:0000259" key="8">
    <source>
        <dbReference type="Pfam" id="PF14881"/>
    </source>
</evidence>
<reference evidence="9 10" key="1">
    <citation type="journal article" date="2016" name="Proc. Natl. Acad. Sci. U.S.A.">
        <title>Comparative genomics of biotechnologically important yeasts.</title>
        <authorList>
            <person name="Riley R."/>
            <person name="Haridas S."/>
            <person name="Wolfe K.H."/>
            <person name="Lopes M.R."/>
            <person name="Hittinger C.T."/>
            <person name="Goeker M."/>
            <person name="Salamov A.A."/>
            <person name="Wisecaver J.H."/>
            <person name="Long T.M."/>
            <person name="Calvey C.H."/>
            <person name="Aerts A.L."/>
            <person name="Barry K.W."/>
            <person name="Choi C."/>
            <person name="Clum A."/>
            <person name="Coughlan A.Y."/>
            <person name="Deshpande S."/>
            <person name="Douglass A.P."/>
            <person name="Hanson S.J."/>
            <person name="Klenk H.-P."/>
            <person name="LaButti K.M."/>
            <person name="Lapidus A."/>
            <person name="Lindquist E.A."/>
            <person name="Lipzen A.M."/>
            <person name="Meier-Kolthoff J.P."/>
            <person name="Ohm R.A."/>
            <person name="Otillar R.P."/>
            <person name="Pangilinan J.L."/>
            <person name="Peng Y."/>
            <person name="Rokas A."/>
            <person name="Rosa C.A."/>
            <person name="Scheuner C."/>
            <person name="Sibirny A.A."/>
            <person name="Slot J.C."/>
            <person name="Stielow J.B."/>
            <person name="Sun H."/>
            <person name="Kurtzman C.P."/>
            <person name="Blackwell M."/>
            <person name="Grigoriev I.V."/>
            <person name="Jeffries T.W."/>
        </authorList>
    </citation>
    <scope>NUCLEOTIDE SEQUENCE [LARGE SCALE GENOMIC DNA]</scope>
    <source>
        <strain evidence="9 10">NRRL Y-2026</strain>
    </source>
</reference>
<dbReference type="EMBL" id="KV454004">
    <property type="protein sequence ID" value="ODQ45904.1"/>
    <property type="molecule type" value="Genomic_DNA"/>
</dbReference>
<sequence length="484" mass="54789">MPQTITLSFSQVANQLTTHFNNFQEDRFYKDAANYDNYTHIVPKSIANSKTISNLYPRSVLFDYANGSGALDPKAGFQPDPAPSLALYEYEKIQTAPQITPNAYQKALTMGETPDVDEKVQVDEERTDYWSDFSRLTYNPSLLLTHPDFNYDVETGEGIGKNILTNKFQSHQLGIDSFHSVEKFKDCVDDSIRKLFEEANNVSQVNAVVELDSAWSGVCSETLRYVIEDQLDGKGSKVMIWSLQRDGQYVSSCNNSNKLDRIRKLLSLVMSEAGGIVSLNLDSDIPLLQNKNSVWEKTAFLSLPFDFFNSIKDNDIGGILHQLTDGGLRRFINEVKLDWSPETVLDLGCKDIFSPSKADKRDPHVFSRSVVASMDSDGCRVGKFSNFEQLVETGTPRIYLQTSKSRYSYEFVDTLPAAMKEAKIDAVSLGVTSSLKNNFTDMHDFVSRFCRTDEREELKDNLDNLREAYTFGYELSDEEEDDNY</sequence>
<proteinExistence type="inferred from homology"/>
<organism evidence="9 10">
    <name type="scientific">Pichia membranifaciens NRRL Y-2026</name>
    <dbReference type="NCBI Taxonomy" id="763406"/>
    <lineage>
        <taxon>Eukaryota</taxon>
        <taxon>Fungi</taxon>
        <taxon>Dikarya</taxon>
        <taxon>Ascomycota</taxon>
        <taxon>Saccharomycotina</taxon>
        <taxon>Pichiomycetes</taxon>
        <taxon>Pichiales</taxon>
        <taxon>Pichiaceae</taxon>
        <taxon>Pichia</taxon>
    </lineage>
</organism>
<dbReference type="Pfam" id="PF14881">
    <property type="entry name" value="Tubulin_3"/>
    <property type="match status" value="1"/>
</dbReference>
<dbReference type="GO" id="GO:0005739">
    <property type="term" value="C:mitochondrion"/>
    <property type="evidence" value="ECO:0007669"/>
    <property type="project" value="UniProtKB-SubCell"/>
</dbReference>
<dbReference type="SUPFAM" id="SSF52490">
    <property type="entry name" value="Tubulin nucleotide-binding domain-like"/>
    <property type="match status" value="1"/>
</dbReference>
<dbReference type="GeneID" id="30178178"/>
<evidence type="ECO:0000313" key="9">
    <source>
        <dbReference type="EMBL" id="ODQ45904.1"/>
    </source>
</evidence>